<dbReference type="EMBL" id="EF558549">
    <property type="protein sequence ID" value="ABT17405.1"/>
    <property type="molecule type" value="Genomic_DNA"/>
</dbReference>
<protein>
    <submittedName>
        <fullName evidence="2">Uncharacterized protein TP009.8</fullName>
    </submittedName>
</protein>
<accession>A7U0X4</accession>
<organism evidence="2">
    <name type="scientific">Halorubrum sp. TP009</name>
    <dbReference type="NCBI Taxonomy" id="447099"/>
    <lineage>
        <taxon>Archaea</taxon>
        <taxon>Methanobacteriati</taxon>
        <taxon>Methanobacteriota</taxon>
        <taxon>Stenosarchaea group</taxon>
        <taxon>Halobacteria</taxon>
        <taxon>Halobacteriales</taxon>
        <taxon>Haloferacaceae</taxon>
        <taxon>Halorubrum</taxon>
    </lineage>
</organism>
<feature type="compositionally biased region" description="Basic and acidic residues" evidence="1">
    <location>
        <begin position="1"/>
        <end position="12"/>
    </location>
</feature>
<dbReference type="AlphaFoldDB" id="A7U0X4"/>
<feature type="region of interest" description="Disordered" evidence="1">
    <location>
        <begin position="1"/>
        <end position="28"/>
    </location>
</feature>
<name>A7U0X4_9EURY</name>
<reference evidence="2" key="1">
    <citation type="journal article" date="2007" name="BMC Evol. Biol.">
        <title>Evolution of rhodopsin ion pumps in haloarchaea.</title>
        <authorList>
            <person name="Sharma A.K."/>
            <person name="Walsh D.A."/>
            <person name="Bapteste E."/>
            <person name="Rodriguez-Valera F."/>
            <person name="Ford Doolittle W."/>
            <person name="Papke R.T."/>
        </authorList>
    </citation>
    <scope>NUCLEOTIDE SEQUENCE</scope>
    <source>
        <strain evidence="2">TP009</strain>
    </source>
</reference>
<evidence type="ECO:0000256" key="1">
    <source>
        <dbReference type="SAM" id="MobiDB-lite"/>
    </source>
</evidence>
<proteinExistence type="predicted"/>
<evidence type="ECO:0000313" key="2">
    <source>
        <dbReference type="EMBL" id="ABT17405.1"/>
    </source>
</evidence>
<sequence>MAAEGGREEHARGTRRARATEGSSERGARLGRCEAAVLCGAGLKGAVAGSGAAGCPWRVAPRCREGEARRRKHRRERTK</sequence>
<gene>
    <name evidence="2" type="primary">TP009.8</name>
</gene>